<dbReference type="InterPro" id="IPR050109">
    <property type="entry name" value="HTH-type_TetR-like_transc_reg"/>
</dbReference>
<organism evidence="7 8">
    <name type="scientific">Desulfatibacillum alkenivorans DSM 16219</name>
    <dbReference type="NCBI Taxonomy" id="1121393"/>
    <lineage>
        <taxon>Bacteria</taxon>
        <taxon>Pseudomonadati</taxon>
        <taxon>Thermodesulfobacteriota</taxon>
        <taxon>Desulfobacteria</taxon>
        <taxon>Desulfobacterales</taxon>
        <taxon>Desulfatibacillaceae</taxon>
        <taxon>Desulfatibacillum</taxon>
    </lineage>
</organism>
<dbReference type="AlphaFoldDB" id="A0A1M6TIY5"/>
<dbReference type="InterPro" id="IPR001647">
    <property type="entry name" value="HTH_TetR"/>
</dbReference>
<gene>
    <name evidence="7" type="ORF">SAMN02745216_03694</name>
</gene>
<dbReference type="Proteomes" id="UP000183994">
    <property type="component" value="Unassembled WGS sequence"/>
</dbReference>
<reference evidence="8" key="1">
    <citation type="submission" date="2016-11" db="EMBL/GenBank/DDBJ databases">
        <authorList>
            <person name="Varghese N."/>
            <person name="Submissions S."/>
        </authorList>
    </citation>
    <scope>NUCLEOTIDE SEQUENCE [LARGE SCALE GENOMIC DNA]</scope>
    <source>
        <strain evidence="8">DSM 16219</strain>
    </source>
</reference>
<keyword evidence="3" id="KW-0804">Transcription</keyword>
<dbReference type="Gene3D" id="1.10.10.60">
    <property type="entry name" value="Homeodomain-like"/>
    <property type="match status" value="1"/>
</dbReference>
<keyword evidence="2 4" id="KW-0238">DNA-binding</keyword>
<accession>A0A1M6TIY5</accession>
<evidence type="ECO:0000256" key="4">
    <source>
        <dbReference type="PROSITE-ProRule" id="PRU00335"/>
    </source>
</evidence>
<feature type="domain" description="HTH tetR-type" evidence="6">
    <location>
        <begin position="25"/>
        <end position="85"/>
    </location>
</feature>
<protein>
    <submittedName>
        <fullName evidence="7">Transcriptional regulator, TetR family</fullName>
    </submittedName>
</protein>
<dbReference type="PANTHER" id="PTHR30055">
    <property type="entry name" value="HTH-TYPE TRANSCRIPTIONAL REGULATOR RUTR"/>
    <property type="match status" value="1"/>
</dbReference>
<keyword evidence="8" id="KW-1185">Reference proteome</keyword>
<dbReference type="EMBL" id="FQZU01000027">
    <property type="protein sequence ID" value="SHK56873.1"/>
    <property type="molecule type" value="Genomic_DNA"/>
</dbReference>
<proteinExistence type="predicted"/>
<dbReference type="OrthoDB" id="7185252at2"/>
<dbReference type="STRING" id="1121393.SAMN02745216_03694"/>
<dbReference type="GO" id="GO:0000976">
    <property type="term" value="F:transcription cis-regulatory region binding"/>
    <property type="evidence" value="ECO:0007669"/>
    <property type="project" value="TreeGrafter"/>
</dbReference>
<sequence>MGNRKAASTAGQKAPTPYQRTQSTPKGKIKLAMALEELLAEKDFNSITTAEISRVSGVNESLIYRYFSDKRGLLHYVLAEHQKKSLQQFYTDLVAVSGALQKLRKLIWRTLDNWNKDRIHAKILLIEVRNFPGYYDSETYLIVKEYCGLILSIVQEGIRNGEIMNDVSPWFLMQAILGTVEHVVLPSLLFDRSIDADAFTDNICRTVFGPVAAKI</sequence>
<dbReference type="InterPro" id="IPR013570">
    <property type="entry name" value="Tscrpt_reg_YsiA_C"/>
</dbReference>
<evidence type="ECO:0000256" key="2">
    <source>
        <dbReference type="ARBA" id="ARBA00023125"/>
    </source>
</evidence>
<dbReference type="InterPro" id="IPR009057">
    <property type="entry name" value="Homeodomain-like_sf"/>
</dbReference>
<name>A0A1M6TIY5_9BACT</name>
<keyword evidence="1" id="KW-0805">Transcription regulation</keyword>
<dbReference type="InterPro" id="IPR036271">
    <property type="entry name" value="Tet_transcr_reg_TetR-rel_C_sf"/>
</dbReference>
<evidence type="ECO:0000259" key="6">
    <source>
        <dbReference type="PROSITE" id="PS50977"/>
    </source>
</evidence>
<evidence type="ECO:0000256" key="1">
    <source>
        <dbReference type="ARBA" id="ARBA00023015"/>
    </source>
</evidence>
<dbReference type="SUPFAM" id="SSF48498">
    <property type="entry name" value="Tetracyclin repressor-like, C-terminal domain"/>
    <property type="match status" value="1"/>
</dbReference>
<evidence type="ECO:0000256" key="3">
    <source>
        <dbReference type="ARBA" id="ARBA00023163"/>
    </source>
</evidence>
<feature type="region of interest" description="Disordered" evidence="5">
    <location>
        <begin position="1"/>
        <end position="25"/>
    </location>
</feature>
<evidence type="ECO:0000256" key="5">
    <source>
        <dbReference type="SAM" id="MobiDB-lite"/>
    </source>
</evidence>
<dbReference type="PANTHER" id="PTHR30055:SF234">
    <property type="entry name" value="HTH-TYPE TRANSCRIPTIONAL REGULATOR BETI"/>
    <property type="match status" value="1"/>
</dbReference>
<dbReference type="GO" id="GO:0003700">
    <property type="term" value="F:DNA-binding transcription factor activity"/>
    <property type="evidence" value="ECO:0007669"/>
    <property type="project" value="TreeGrafter"/>
</dbReference>
<dbReference type="PROSITE" id="PS50977">
    <property type="entry name" value="HTH_TETR_2"/>
    <property type="match status" value="1"/>
</dbReference>
<dbReference type="Pfam" id="PF08359">
    <property type="entry name" value="TetR_C_4"/>
    <property type="match status" value="1"/>
</dbReference>
<dbReference type="SUPFAM" id="SSF46689">
    <property type="entry name" value="Homeodomain-like"/>
    <property type="match status" value="1"/>
</dbReference>
<dbReference type="RefSeq" id="WP_073477732.1">
    <property type="nucleotide sequence ID" value="NZ_FQZU01000027.1"/>
</dbReference>
<dbReference type="Gene3D" id="1.10.357.10">
    <property type="entry name" value="Tetracycline Repressor, domain 2"/>
    <property type="match status" value="1"/>
</dbReference>
<feature type="DNA-binding region" description="H-T-H motif" evidence="4">
    <location>
        <begin position="48"/>
        <end position="67"/>
    </location>
</feature>
<evidence type="ECO:0000313" key="7">
    <source>
        <dbReference type="EMBL" id="SHK56873.1"/>
    </source>
</evidence>
<evidence type="ECO:0000313" key="8">
    <source>
        <dbReference type="Proteomes" id="UP000183994"/>
    </source>
</evidence>
<dbReference type="Pfam" id="PF00440">
    <property type="entry name" value="TetR_N"/>
    <property type="match status" value="1"/>
</dbReference>